<feature type="compositionally biased region" description="Polar residues" evidence="6">
    <location>
        <begin position="19"/>
        <end position="33"/>
    </location>
</feature>
<feature type="region of interest" description="Disordered" evidence="6">
    <location>
        <begin position="608"/>
        <end position="647"/>
    </location>
</feature>
<dbReference type="InterPro" id="IPR035965">
    <property type="entry name" value="PAS-like_dom_sf"/>
</dbReference>
<dbReference type="CDD" id="cd11391">
    <property type="entry name" value="bHLH_PAS"/>
    <property type="match status" value="1"/>
</dbReference>
<dbReference type="SUPFAM" id="SSF55785">
    <property type="entry name" value="PYP-like sensor domain (PAS domain)"/>
    <property type="match status" value="2"/>
</dbReference>
<dbReference type="SUPFAM" id="SSF47459">
    <property type="entry name" value="HLH, helix-loop-helix DNA-binding domain"/>
    <property type="match status" value="1"/>
</dbReference>
<proteinExistence type="predicted"/>
<dbReference type="Gene3D" id="4.10.280.10">
    <property type="entry name" value="Helix-loop-helix DNA-binding domain"/>
    <property type="match status" value="1"/>
</dbReference>
<feature type="compositionally biased region" description="Polar residues" evidence="6">
    <location>
        <begin position="634"/>
        <end position="647"/>
    </location>
</feature>
<feature type="domain" description="PAS" evidence="7">
    <location>
        <begin position="107"/>
        <end position="166"/>
    </location>
</feature>
<organism evidence="9 10">
    <name type="scientific">Mya arenaria</name>
    <name type="common">Soft-shell clam</name>
    <dbReference type="NCBI Taxonomy" id="6604"/>
    <lineage>
        <taxon>Eukaryota</taxon>
        <taxon>Metazoa</taxon>
        <taxon>Spiralia</taxon>
        <taxon>Lophotrochozoa</taxon>
        <taxon>Mollusca</taxon>
        <taxon>Bivalvia</taxon>
        <taxon>Autobranchia</taxon>
        <taxon>Heteroconchia</taxon>
        <taxon>Euheterodonta</taxon>
        <taxon>Imparidentia</taxon>
        <taxon>Neoheterodontei</taxon>
        <taxon>Myida</taxon>
        <taxon>Myoidea</taxon>
        <taxon>Myidae</taxon>
        <taxon>Mya</taxon>
    </lineage>
</organism>
<evidence type="ECO:0000256" key="5">
    <source>
        <dbReference type="ARBA" id="ARBA00023242"/>
    </source>
</evidence>
<evidence type="ECO:0000256" key="4">
    <source>
        <dbReference type="ARBA" id="ARBA00023163"/>
    </source>
</evidence>
<feature type="compositionally biased region" description="Polar residues" evidence="6">
    <location>
        <begin position="43"/>
        <end position="55"/>
    </location>
</feature>
<dbReference type="PROSITE" id="PS50888">
    <property type="entry name" value="BHLH"/>
    <property type="match status" value="1"/>
</dbReference>
<dbReference type="InterPro" id="IPR000014">
    <property type="entry name" value="PAS"/>
</dbReference>
<dbReference type="PROSITE" id="PS50112">
    <property type="entry name" value="PAS"/>
    <property type="match status" value="1"/>
</dbReference>
<dbReference type="InterPro" id="IPR036638">
    <property type="entry name" value="HLH_DNA-bd_sf"/>
</dbReference>
<keyword evidence="5" id="KW-0539">Nucleus</keyword>
<dbReference type="InterPro" id="IPR011598">
    <property type="entry name" value="bHLH_dom"/>
</dbReference>
<evidence type="ECO:0000313" key="9">
    <source>
        <dbReference type="EMBL" id="WAQ99748.1"/>
    </source>
</evidence>
<evidence type="ECO:0000256" key="2">
    <source>
        <dbReference type="ARBA" id="ARBA00023015"/>
    </source>
</evidence>
<evidence type="ECO:0000313" key="10">
    <source>
        <dbReference type="Proteomes" id="UP001164746"/>
    </source>
</evidence>
<sequence length="716" mass="80775">MEEEEETDRISILAGAVSPTGSASSTMLSSLETSPDPIGSPEECSSSESMIQNSPRDSHNMSRRSRKQGEKLRREKLNSLVSQLAEEIPMVKHAHRRLDKSAILRLTVNFMKLNLGVTRNTMFIISSCGTILYVSPKVLDITGFHQTDMIGFHIDKFVHPEDVEVLMGQFVNGPKSPVFTAMFKSDGENTLPEYYFALTYLPRKYILALIHMEQLEGEGNCFFVRFLQSLKKKQRLEGAPEYETMMAHTHCEQHSYLNTENELWLITVVKPLKQELVCEVETKIAEFTRNDEWATMHDMDSKIVAQDNRSALYSGFMPSEVVGKMPFAFIDDSDLESVALSHQIIMKDGEIASTVFRMKNVMNTPLYIRSQSIIVLDKWTKKPKGIMSINRVLTEEEGIFLLEQQKKKVTDHFLMENQSGDSETDNHSEAGSDQTEVYGKECTCGGDPRNTDVLCKVHMPLGKPLCEVYELRAKQIWDDFESSSLDSCSNISAGVEKRAFECLGSDENVTKKYNKLISKSVCDTDAPVSRRDVPSRYLREVPSMSLRDLLSLGLPVAATQNSINQMNTTENNTLEKVKSLPLLKNLLKKEENSLAKYKGGSEVSMGSLDSHLSDSACSNFSDPQSEHRRADMQDSFSLDSPNQANSEENVRLNSFNIANSTDVQSPTVGSSQYENVKCRFASQLLMKHVKLRETLDNQKSNLEYIRGVIQEFMYNN</sequence>
<dbReference type="EMBL" id="CP111014">
    <property type="protein sequence ID" value="WAQ99748.1"/>
    <property type="molecule type" value="Genomic_DNA"/>
</dbReference>
<feature type="domain" description="BHLH" evidence="8">
    <location>
        <begin position="61"/>
        <end position="114"/>
    </location>
</feature>
<accession>A0ABY7DUH1</accession>
<keyword evidence="1" id="KW-0677">Repeat</keyword>
<evidence type="ECO:0000256" key="3">
    <source>
        <dbReference type="ARBA" id="ARBA00023125"/>
    </source>
</evidence>
<keyword evidence="4" id="KW-0804">Transcription</keyword>
<dbReference type="CDD" id="cd00130">
    <property type="entry name" value="PAS"/>
    <property type="match status" value="1"/>
</dbReference>
<keyword evidence="10" id="KW-1185">Reference proteome</keyword>
<evidence type="ECO:0000259" key="7">
    <source>
        <dbReference type="PROSITE" id="PS50112"/>
    </source>
</evidence>
<dbReference type="Pfam" id="PF00010">
    <property type="entry name" value="HLH"/>
    <property type="match status" value="1"/>
</dbReference>
<dbReference type="PANTHER" id="PTHR23042">
    <property type="entry name" value="CIRCADIAN PROTEIN CLOCK/ARNT/BMAL/PAS"/>
    <property type="match status" value="1"/>
</dbReference>
<feature type="compositionally biased region" description="Polar residues" evidence="6">
    <location>
        <begin position="613"/>
        <end position="623"/>
    </location>
</feature>
<evidence type="ECO:0000256" key="1">
    <source>
        <dbReference type="ARBA" id="ARBA00022737"/>
    </source>
</evidence>
<dbReference type="NCBIfam" id="TIGR00229">
    <property type="entry name" value="sensory_box"/>
    <property type="match status" value="1"/>
</dbReference>
<evidence type="ECO:0000256" key="6">
    <source>
        <dbReference type="SAM" id="MobiDB-lite"/>
    </source>
</evidence>
<dbReference type="SMART" id="SM00091">
    <property type="entry name" value="PAS"/>
    <property type="match status" value="1"/>
</dbReference>
<name>A0ABY7DUH1_MYAAR</name>
<dbReference type="PRINTS" id="PR00785">
    <property type="entry name" value="NCTRNSLOCATR"/>
</dbReference>
<protein>
    <submittedName>
        <fullName evidence="9">BMAL2-like protein</fullName>
    </submittedName>
</protein>
<keyword evidence="3" id="KW-0238">DNA-binding</keyword>
<dbReference type="SMART" id="SM00353">
    <property type="entry name" value="HLH"/>
    <property type="match status" value="1"/>
</dbReference>
<dbReference type="Pfam" id="PF14598">
    <property type="entry name" value="PAS_11"/>
    <property type="match status" value="1"/>
</dbReference>
<gene>
    <name evidence="9" type="ORF">MAR_024121</name>
</gene>
<feature type="region of interest" description="Disordered" evidence="6">
    <location>
        <begin position="1"/>
        <end position="73"/>
    </location>
</feature>
<keyword evidence="2" id="KW-0805">Transcription regulation</keyword>
<reference evidence="9" key="1">
    <citation type="submission" date="2022-11" db="EMBL/GenBank/DDBJ databases">
        <title>Centuries of genome instability and evolution in soft-shell clam transmissible cancer (bioRxiv).</title>
        <authorList>
            <person name="Hart S.F.M."/>
            <person name="Yonemitsu M.A."/>
            <person name="Giersch R.M."/>
            <person name="Beal B.F."/>
            <person name="Arriagada G."/>
            <person name="Davis B.W."/>
            <person name="Ostrander E.A."/>
            <person name="Goff S.P."/>
            <person name="Metzger M.J."/>
        </authorList>
    </citation>
    <scope>NUCLEOTIDE SEQUENCE</scope>
    <source>
        <strain evidence="9">MELC-2E11</strain>
        <tissue evidence="9">Siphon/mantle</tissue>
    </source>
</reference>
<evidence type="ECO:0000259" key="8">
    <source>
        <dbReference type="PROSITE" id="PS50888"/>
    </source>
</evidence>
<dbReference type="Gene3D" id="3.30.450.20">
    <property type="entry name" value="PAS domain"/>
    <property type="match status" value="2"/>
</dbReference>
<dbReference type="Proteomes" id="UP001164746">
    <property type="component" value="Chromosome 3"/>
</dbReference>
<dbReference type="InterPro" id="IPR001067">
    <property type="entry name" value="Nuc_translocat"/>
</dbReference>
<dbReference type="InterPro" id="IPR050933">
    <property type="entry name" value="Circadian_TF"/>
</dbReference>